<keyword evidence="2" id="KW-0812">Transmembrane</keyword>
<evidence type="ECO:0000256" key="2">
    <source>
        <dbReference type="SAM" id="Phobius"/>
    </source>
</evidence>
<sequence length="589" mass="66589">MTMSESVSSSSSKVSQFGLYRTIDSRTEEFLKLSKKRQIRQGCACAVVTTAITVTVVVVVLLLYEYSVIPSGSNNNFKYQKPYHEVKETSTKFTDEKILNSEAINFLPGLLDALKKEKTKSSSRFPTSGTPSLVTKSKSDSIFNTKYVLDETTDLIRKITEQFNNEPKNVPEMYQPQLEDKRKNIRNRNHKTMIDYLNKMIDRSAIAKTKTISIKQGLFEEPLTGYGTTFQHTLSTLSESIITKSNDNQPFVSGQPENFISTIQSMNEGSKPPRNSASTYLEKYFMTTNAIRTTKHCRCKTSLASIVNNLVISVKKIESDIKTLSTRVPNARPHSCCDKHKLNKIKTTTPINEQDVYSTAATTVPDNVNVFDNFLNNNIMNNQQSQHREFMTTSDDKNTKSAIDNNTIPITIPTEFIPSTTFPVPTTTDIVILDNIEESTANEFHALAIINTEIKGKNKKDIEPYASFQTEPQMENLPIDNNVRHNSTELENLSQVNLPNSDHINKSGNTITPPEKKLGLNKSKPRWCPRKNSSKKRNKNSNRQNSMNEGDSLRANISVRPTSIDSNNKNTWSMIDNNEYDNIHEDDFN</sequence>
<name>A0ABQ7Q3M2_PLUXY</name>
<feature type="compositionally biased region" description="Basic residues" evidence="1">
    <location>
        <begin position="523"/>
        <end position="540"/>
    </location>
</feature>
<keyword evidence="2" id="KW-0472">Membrane</keyword>
<organism evidence="3 4">
    <name type="scientific">Plutella xylostella</name>
    <name type="common">Diamondback moth</name>
    <name type="synonym">Plutella maculipennis</name>
    <dbReference type="NCBI Taxonomy" id="51655"/>
    <lineage>
        <taxon>Eukaryota</taxon>
        <taxon>Metazoa</taxon>
        <taxon>Ecdysozoa</taxon>
        <taxon>Arthropoda</taxon>
        <taxon>Hexapoda</taxon>
        <taxon>Insecta</taxon>
        <taxon>Pterygota</taxon>
        <taxon>Neoptera</taxon>
        <taxon>Endopterygota</taxon>
        <taxon>Lepidoptera</taxon>
        <taxon>Glossata</taxon>
        <taxon>Ditrysia</taxon>
        <taxon>Yponomeutoidea</taxon>
        <taxon>Plutellidae</taxon>
        <taxon>Plutella</taxon>
    </lineage>
</organism>
<evidence type="ECO:0000256" key="1">
    <source>
        <dbReference type="SAM" id="MobiDB-lite"/>
    </source>
</evidence>
<feature type="compositionally biased region" description="Polar residues" evidence="1">
    <location>
        <begin position="559"/>
        <end position="574"/>
    </location>
</feature>
<gene>
    <name evidence="3" type="ORF">JYU34_016289</name>
</gene>
<keyword evidence="2" id="KW-1133">Transmembrane helix</keyword>
<proteinExistence type="predicted"/>
<comment type="caution">
    <text evidence="3">The sequence shown here is derived from an EMBL/GenBank/DDBJ whole genome shotgun (WGS) entry which is preliminary data.</text>
</comment>
<reference evidence="3 4" key="1">
    <citation type="submission" date="2021-06" db="EMBL/GenBank/DDBJ databases">
        <title>A haploid diamondback moth (Plutella xylostella L.) genome assembly resolves 31 chromosomes and identifies a diamide resistance mutation.</title>
        <authorList>
            <person name="Ward C.M."/>
            <person name="Perry K.D."/>
            <person name="Baker G."/>
            <person name="Powis K."/>
            <person name="Heckel D.G."/>
            <person name="Baxter S.W."/>
        </authorList>
    </citation>
    <scope>NUCLEOTIDE SEQUENCE [LARGE SCALE GENOMIC DNA]</scope>
    <source>
        <strain evidence="3 4">LV</strain>
        <tissue evidence="3">Single pupa</tissue>
    </source>
</reference>
<feature type="region of interest" description="Disordered" evidence="1">
    <location>
        <begin position="495"/>
        <end position="574"/>
    </location>
</feature>
<dbReference type="Proteomes" id="UP000823941">
    <property type="component" value="Chromosome 22"/>
</dbReference>
<evidence type="ECO:0000313" key="4">
    <source>
        <dbReference type="Proteomes" id="UP000823941"/>
    </source>
</evidence>
<dbReference type="EMBL" id="JAHIBW010000022">
    <property type="protein sequence ID" value="KAG7299355.1"/>
    <property type="molecule type" value="Genomic_DNA"/>
</dbReference>
<protein>
    <submittedName>
        <fullName evidence="3">Uncharacterized protein</fullName>
    </submittedName>
</protein>
<accession>A0ABQ7Q3M2</accession>
<evidence type="ECO:0000313" key="3">
    <source>
        <dbReference type="EMBL" id="KAG7299355.1"/>
    </source>
</evidence>
<keyword evidence="4" id="KW-1185">Reference proteome</keyword>
<feature type="transmembrane region" description="Helical" evidence="2">
    <location>
        <begin position="42"/>
        <end position="64"/>
    </location>
</feature>
<feature type="compositionally biased region" description="Polar residues" evidence="1">
    <location>
        <begin position="495"/>
        <end position="512"/>
    </location>
</feature>